<evidence type="ECO:0000256" key="7">
    <source>
        <dbReference type="PIRSR" id="PIRSR000190-2"/>
    </source>
</evidence>
<evidence type="ECO:0000256" key="2">
    <source>
        <dbReference type="ARBA" id="ARBA00022630"/>
    </source>
</evidence>
<reference evidence="10" key="2">
    <citation type="journal article" date="2021" name="PeerJ">
        <title>Extensive microbial diversity within the chicken gut microbiome revealed by metagenomics and culture.</title>
        <authorList>
            <person name="Gilroy R."/>
            <person name="Ravi A."/>
            <person name="Getino M."/>
            <person name="Pursley I."/>
            <person name="Horton D.L."/>
            <person name="Alikhan N.F."/>
            <person name="Baker D."/>
            <person name="Gharbi K."/>
            <person name="Hall N."/>
            <person name="Watson M."/>
            <person name="Adriaenssens E.M."/>
            <person name="Foster-Nyarko E."/>
            <person name="Jarju S."/>
            <person name="Secka A."/>
            <person name="Antonio M."/>
            <person name="Oren A."/>
            <person name="Chaudhuri R.R."/>
            <person name="La Ragione R."/>
            <person name="Hildebrand F."/>
            <person name="Pallen M.J."/>
        </authorList>
    </citation>
    <scope>NUCLEOTIDE SEQUENCE</scope>
    <source>
        <strain evidence="10">1383</strain>
    </source>
</reference>
<dbReference type="InterPro" id="IPR019576">
    <property type="entry name" value="Pyridoxamine_oxidase_dimer_C"/>
</dbReference>
<evidence type="ECO:0000256" key="3">
    <source>
        <dbReference type="ARBA" id="ARBA00022643"/>
    </source>
</evidence>
<dbReference type="EMBL" id="DVLY01000053">
    <property type="protein sequence ID" value="HIT97646.1"/>
    <property type="molecule type" value="Genomic_DNA"/>
</dbReference>
<evidence type="ECO:0000256" key="1">
    <source>
        <dbReference type="ARBA" id="ARBA00007301"/>
    </source>
</evidence>
<dbReference type="Proteomes" id="UP000824161">
    <property type="component" value="Unassembled WGS sequence"/>
</dbReference>
<dbReference type="EC" id="1.4.3.5" evidence="5"/>
<comment type="pathway">
    <text evidence="5">Cofactor metabolism; pyridoxal 5'-phosphate salvage; pyridoxal 5'-phosphate from pyridoxine 5'-phosphate: step 1/1.</text>
</comment>
<dbReference type="GO" id="GO:0008615">
    <property type="term" value="P:pyridoxine biosynthetic process"/>
    <property type="evidence" value="ECO:0007669"/>
    <property type="project" value="UniProtKB-UniRule"/>
</dbReference>
<dbReference type="Pfam" id="PF01243">
    <property type="entry name" value="PNPOx_N"/>
    <property type="match status" value="1"/>
</dbReference>
<dbReference type="PANTHER" id="PTHR10851:SF0">
    <property type="entry name" value="PYRIDOXINE-5'-PHOSPHATE OXIDASE"/>
    <property type="match status" value="1"/>
</dbReference>
<feature type="binding site" evidence="5 7">
    <location>
        <begin position="84"/>
        <end position="85"/>
    </location>
    <ligand>
        <name>FMN</name>
        <dbReference type="ChEBI" id="CHEBI:58210"/>
    </ligand>
</feature>
<feature type="binding site" evidence="5 7">
    <location>
        <position position="203"/>
    </location>
    <ligand>
        <name>FMN</name>
        <dbReference type="ChEBI" id="CHEBI:58210"/>
    </ligand>
</feature>
<evidence type="ECO:0000259" key="8">
    <source>
        <dbReference type="Pfam" id="PF01243"/>
    </source>
</evidence>
<evidence type="ECO:0000313" key="11">
    <source>
        <dbReference type="Proteomes" id="UP000824161"/>
    </source>
</evidence>
<comment type="function">
    <text evidence="5">Catalyzes the oxidation of either pyridoxine 5'-phosphate (PNP) or pyridoxamine 5'-phosphate (PMP) into pyridoxal 5'-phosphate (PLP).</text>
</comment>
<comment type="similarity">
    <text evidence="1 5">Belongs to the pyridoxamine 5'-phosphate oxidase family.</text>
</comment>
<dbReference type="InterPro" id="IPR011576">
    <property type="entry name" value="Pyridox_Oxase_N"/>
</dbReference>
<evidence type="ECO:0000256" key="4">
    <source>
        <dbReference type="ARBA" id="ARBA00023002"/>
    </source>
</evidence>
<dbReference type="PROSITE" id="PS01064">
    <property type="entry name" value="PYRIDOX_OXIDASE"/>
    <property type="match status" value="1"/>
</dbReference>
<keyword evidence="3 5" id="KW-0288">FMN</keyword>
<feature type="binding site" evidence="5 6">
    <location>
        <position position="131"/>
    </location>
    <ligand>
        <name>substrate</name>
    </ligand>
</feature>
<feature type="binding site" evidence="5 7">
    <location>
        <begin position="69"/>
        <end position="74"/>
    </location>
    <ligand>
        <name>FMN</name>
        <dbReference type="ChEBI" id="CHEBI:58210"/>
    </ligand>
</feature>
<dbReference type="HAMAP" id="MF_01629">
    <property type="entry name" value="PdxH"/>
    <property type="match status" value="1"/>
</dbReference>
<feature type="binding site" evidence="5 6">
    <location>
        <position position="74"/>
    </location>
    <ligand>
        <name>substrate</name>
    </ligand>
</feature>
<gene>
    <name evidence="5 10" type="primary">pdxH</name>
    <name evidence="10" type="ORF">IAC44_02280</name>
</gene>
<comment type="cofactor">
    <cofactor evidence="5 7">
        <name>FMN</name>
        <dbReference type="ChEBI" id="CHEBI:58210"/>
    </cofactor>
    <text evidence="5 7">Binds 1 FMN per subunit.</text>
</comment>
<dbReference type="Pfam" id="PF10590">
    <property type="entry name" value="PNP_phzG_C"/>
    <property type="match status" value="1"/>
</dbReference>
<dbReference type="InterPro" id="IPR019740">
    <property type="entry name" value="Pyridox_Oxase_CS"/>
</dbReference>
<feature type="domain" description="Pyridoxamine 5'-phosphate oxidase N-terminal" evidence="8">
    <location>
        <begin position="47"/>
        <end position="166"/>
    </location>
</feature>
<feature type="binding site" evidence="6">
    <location>
        <begin position="15"/>
        <end position="18"/>
    </location>
    <ligand>
        <name>substrate</name>
    </ligand>
</feature>
<comment type="caution">
    <text evidence="5">Lacks conserved residue(s) required for the propagation of feature annotation.</text>
</comment>
<feature type="binding site" evidence="5 7">
    <location>
        <position position="91"/>
    </location>
    <ligand>
        <name>FMN</name>
        <dbReference type="ChEBI" id="CHEBI:58210"/>
    </ligand>
</feature>
<feature type="binding site" evidence="5 6">
    <location>
        <begin position="199"/>
        <end position="201"/>
    </location>
    <ligand>
        <name>substrate</name>
    </ligand>
</feature>
<accession>A0A9D1H8X8</accession>
<dbReference type="AlphaFoldDB" id="A0A9D1H8X8"/>
<reference evidence="10" key="1">
    <citation type="submission" date="2020-10" db="EMBL/GenBank/DDBJ databases">
        <authorList>
            <person name="Gilroy R."/>
        </authorList>
    </citation>
    <scope>NUCLEOTIDE SEQUENCE</scope>
    <source>
        <strain evidence="10">1383</strain>
    </source>
</reference>
<dbReference type="NCBIfam" id="TIGR00558">
    <property type="entry name" value="pdxH"/>
    <property type="match status" value="1"/>
</dbReference>
<evidence type="ECO:0000313" key="10">
    <source>
        <dbReference type="EMBL" id="HIT97646.1"/>
    </source>
</evidence>
<comment type="caution">
    <text evidence="10">The sequence shown here is derived from an EMBL/GenBank/DDBJ whole genome shotgun (WGS) entry which is preliminary data.</text>
</comment>
<keyword evidence="4 5" id="KW-0560">Oxidoreductase</keyword>
<name>A0A9D1H8X8_9FLAO</name>
<feature type="binding site" evidence="5 6">
    <location>
        <position position="139"/>
    </location>
    <ligand>
        <name>substrate</name>
    </ligand>
</feature>
<dbReference type="NCBIfam" id="NF004231">
    <property type="entry name" value="PRK05679.1"/>
    <property type="match status" value="1"/>
</dbReference>
<comment type="subunit">
    <text evidence="5">Homodimer.</text>
</comment>
<feature type="binding site" evidence="5 7">
    <location>
        <position position="193"/>
    </location>
    <ligand>
        <name>FMN</name>
        <dbReference type="ChEBI" id="CHEBI:58210"/>
    </ligand>
</feature>
<comment type="catalytic activity">
    <reaction evidence="5">
        <text>pyridoxamine 5'-phosphate + O2 + H2O = pyridoxal 5'-phosphate + H2O2 + NH4(+)</text>
        <dbReference type="Rhea" id="RHEA:15817"/>
        <dbReference type="ChEBI" id="CHEBI:15377"/>
        <dbReference type="ChEBI" id="CHEBI:15379"/>
        <dbReference type="ChEBI" id="CHEBI:16240"/>
        <dbReference type="ChEBI" id="CHEBI:28938"/>
        <dbReference type="ChEBI" id="CHEBI:58451"/>
        <dbReference type="ChEBI" id="CHEBI:597326"/>
        <dbReference type="EC" id="1.4.3.5"/>
    </reaction>
</comment>
<comment type="catalytic activity">
    <reaction evidence="5">
        <text>pyridoxine 5'-phosphate + O2 = pyridoxal 5'-phosphate + H2O2</text>
        <dbReference type="Rhea" id="RHEA:15149"/>
        <dbReference type="ChEBI" id="CHEBI:15379"/>
        <dbReference type="ChEBI" id="CHEBI:16240"/>
        <dbReference type="ChEBI" id="CHEBI:58589"/>
        <dbReference type="ChEBI" id="CHEBI:597326"/>
        <dbReference type="EC" id="1.4.3.5"/>
    </reaction>
</comment>
<organism evidence="10 11">
    <name type="scientific">Candidatus Merdimorpha stercoravium</name>
    <dbReference type="NCBI Taxonomy" id="2840863"/>
    <lineage>
        <taxon>Bacteria</taxon>
        <taxon>Pseudomonadati</taxon>
        <taxon>Bacteroidota</taxon>
        <taxon>Flavobacteriia</taxon>
        <taxon>Flavobacteriales</taxon>
        <taxon>Candidatus Merdimorpha</taxon>
    </lineage>
</organism>
<feature type="domain" description="Pyridoxine 5'-phosphate oxidase dimerisation C-terminal" evidence="9">
    <location>
        <begin position="181"/>
        <end position="221"/>
    </location>
</feature>
<dbReference type="InterPro" id="IPR012349">
    <property type="entry name" value="Split_barrel_FMN-bd"/>
</dbReference>
<sequence>MEEKKKIEQDLSLERRSYEKYHLDESTVTDNPMDLFQAWYNLADASDQIDEANAMTVSTIRPEGTPRARVVLLKRFTWEGFYFYTNYLSEKGRDIAACPSVCLSFFWDAFEREIIIEGEAEKAPADVSDGYFATRPRGSRLGAWASQQSQVVPSREYLDLRLEDFEKQFEGKDVPRPPHCGLYLVRPRVIEFWQGRPNRMHDRLRYTLQEDFSWKLERLAP</sequence>
<dbReference type="Gene3D" id="2.30.110.10">
    <property type="entry name" value="Electron Transport, Fmn-binding Protein, Chain A"/>
    <property type="match status" value="1"/>
</dbReference>
<evidence type="ECO:0000256" key="5">
    <source>
        <dbReference type="HAMAP-Rule" id="MF_01629"/>
    </source>
</evidence>
<dbReference type="PANTHER" id="PTHR10851">
    <property type="entry name" value="PYRIDOXINE-5-PHOSPHATE OXIDASE"/>
    <property type="match status" value="1"/>
</dbReference>
<dbReference type="PIRSF" id="PIRSF000190">
    <property type="entry name" value="Pyd_amn-ph_oxd"/>
    <property type="match status" value="1"/>
</dbReference>
<comment type="pathway">
    <text evidence="5">Cofactor metabolism; pyridoxal 5'-phosphate salvage; pyridoxal 5'-phosphate from pyridoxamine 5'-phosphate: step 1/1.</text>
</comment>
<keyword evidence="5" id="KW-0664">Pyridoxine biosynthesis</keyword>
<feature type="binding site" evidence="5 7">
    <location>
        <begin position="148"/>
        <end position="149"/>
    </location>
    <ligand>
        <name>FMN</name>
        <dbReference type="ChEBI" id="CHEBI:58210"/>
    </ligand>
</feature>
<dbReference type="InterPro" id="IPR000659">
    <property type="entry name" value="Pyridox_Oxase"/>
</dbReference>
<evidence type="ECO:0000259" key="9">
    <source>
        <dbReference type="Pfam" id="PF10590"/>
    </source>
</evidence>
<feature type="binding site" evidence="5 6">
    <location>
        <position position="135"/>
    </location>
    <ligand>
        <name>substrate</name>
    </ligand>
</feature>
<dbReference type="GO" id="GO:0010181">
    <property type="term" value="F:FMN binding"/>
    <property type="evidence" value="ECO:0007669"/>
    <property type="project" value="UniProtKB-UniRule"/>
</dbReference>
<keyword evidence="2 5" id="KW-0285">Flavoprotein</keyword>
<protein>
    <recommendedName>
        <fullName evidence="5">Pyridoxine/pyridoxamine 5'-phosphate oxidase</fullName>
        <ecNumber evidence="5">1.4.3.5</ecNumber>
    </recommendedName>
    <alternativeName>
        <fullName evidence="5">PNP/PMP oxidase</fullName>
        <shortName evidence="5">PNPOx</shortName>
    </alternativeName>
    <alternativeName>
        <fullName evidence="5">Pyridoxal 5'-phosphate synthase</fullName>
    </alternativeName>
</protein>
<evidence type="ECO:0000256" key="6">
    <source>
        <dbReference type="PIRSR" id="PIRSR000190-1"/>
    </source>
</evidence>
<dbReference type="GO" id="GO:0004733">
    <property type="term" value="F:pyridoxamine phosphate oxidase activity"/>
    <property type="evidence" value="ECO:0007669"/>
    <property type="project" value="UniProtKB-UniRule"/>
</dbReference>
<proteinExistence type="inferred from homology"/>
<dbReference type="SUPFAM" id="SSF50475">
    <property type="entry name" value="FMN-binding split barrel"/>
    <property type="match status" value="1"/>
</dbReference>